<proteinExistence type="inferred from homology"/>
<comment type="caution">
    <text evidence="3">Lacks conserved residue(s) required for the propagation of feature annotation.</text>
</comment>
<dbReference type="PANTHER" id="PTHR11895">
    <property type="entry name" value="TRANSAMIDASE"/>
    <property type="match status" value="1"/>
</dbReference>
<keyword evidence="3" id="KW-0460">Magnesium</keyword>
<evidence type="ECO:0000313" key="6">
    <source>
        <dbReference type="EMBL" id="QIP43428.1"/>
    </source>
</evidence>
<feature type="domain" description="Amidase" evidence="5">
    <location>
        <begin position="454"/>
        <end position="880"/>
    </location>
</feature>
<evidence type="ECO:0000313" key="7">
    <source>
        <dbReference type="Proteomes" id="UP000502345"/>
    </source>
</evidence>
<dbReference type="InterPro" id="IPR043008">
    <property type="entry name" value="AtzD/Barbiturase_RUA"/>
</dbReference>
<feature type="region of interest" description="RU A" evidence="3">
    <location>
        <begin position="1"/>
        <end position="103"/>
    </location>
</feature>
<organism evidence="6 7">
    <name type="scientific">Rhodococcus erythropolis</name>
    <name type="common">Arthrobacter picolinophilus</name>
    <dbReference type="NCBI Taxonomy" id="1833"/>
    <lineage>
        <taxon>Bacteria</taxon>
        <taxon>Bacillati</taxon>
        <taxon>Actinomycetota</taxon>
        <taxon>Actinomycetes</taxon>
        <taxon>Mycobacteriales</taxon>
        <taxon>Nocardiaceae</taxon>
        <taxon>Rhodococcus</taxon>
        <taxon>Rhodococcus erythropolis group</taxon>
    </lineage>
</organism>
<dbReference type="HAMAP" id="MF_01989">
    <property type="entry name" value="Cyc_amidohydrol"/>
    <property type="match status" value="1"/>
</dbReference>
<dbReference type="EMBL" id="CP050124">
    <property type="protein sequence ID" value="QIP43428.1"/>
    <property type="molecule type" value="Genomic_DNA"/>
</dbReference>
<feature type="site" description="Important for substrate specificity" evidence="3">
    <location>
        <position position="324"/>
    </location>
</feature>
<dbReference type="Gene3D" id="3.30.1330.180">
    <property type="entry name" value="Cyanuric acid hydrolase/Barbiturase, RU B"/>
    <property type="match status" value="1"/>
</dbReference>
<dbReference type="Gene3D" id="3.90.1300.10">
    <property type="entry name" value="Amidase signature (AS) domain"/>
    <property type="match status" value="1"/>
</dbReference>
<dbReference type="NCBIfam" id="NF005686">
    <property type="entry name" value="PRK07486.1"/>
    <property type="match status" value="1"/>
</dbReference>
<evidence type="ECO:0000256" key="2">
    <source>
        <dbReference type="ARBA" id="ARBA00022801"/>
    </source>
</evidence>
<dbReference type="InterPro" id="IPR014086">
    <property type="entry name" value="AtzD/Barbiturase"/>
</dbReference>
<dbReference type="Gene3D" id="3.30.1330.170">
    <property type="entry name" value="Cyanuric acid hydrolase/Barbiturase, RU A"/>
    <property type="match status" value="1"/>
</dbReference>
<feature type="binding site" evidence="3">
    <location>
        <position position="355"/>
    </location>
    <ligand>
        <name>Mg(2+)</name>
        <dbReference type="ChEBI" id="CHEBI:18420"/>
        <note>structural</note>
    </ligand>
</feature>
<feature type="binding site" evidence="3">
    <location>
        <begin position="83"/>
        <end position="84"/>
    </location>
    <ligand>
        <name>substrate</name>
    </ligand>
</feature>
<feature type="binding site" evidence="3">
    <location>
        <begin position="347"/>
        <end position="348"/>
    </location>
    <ligand>
        <name>substrate</name>
    </ligand>
</feature>
<accession>A0A6G9D2P7</accession>
<dbReference type="GO" id="GO:0046872">
    <property type="term" value="F:metal ion binding"/>
    <property type="evidence" value="ECO:0007669"/>
    <property type="project" value="UniProtKB-UniRule"/>
</dbReference>
<dbReference type="GO" id="GO:0047694">
    <property type="term" value="F:barbiturase activity"/>
    <property type="evidence" value="ECO:0007669"/>
    <property type="project" value="UniProtKB-UniRule"/>
</dbReference>
<feature type="binding site" evidence="3">
    <location>
        <begin position="230"/>
        <end position="231"/>
    </location>
    <ligand>
        <name>substrate</name>
    </ligand>
</feature>
<dbReference type="InterPro" id="IPR023631">
    <property type="entry name" value="Amidase_dom"/>
</dbReference>
<feature type="binding site" evidence="3">
    <location>
        <position position="301"/>
    </location>
    <ligand>
        <name>Mg(2+)</name>
        <dbReference type="ChEBI" id="CHEBI:18420"/>
        <note>structural</note>
    </ligand>
</feature>
<feature type="binding site" evidence="3">
    <location>
        <position position="328"/>
    </location>
    <ligand>
        <name>substrate</name>
    </ligand>
</feature>
<dbReference type="Pfam" id="PF01425">
    <property type="entry name" value="Amidase"/>
    <property type="match status" value="1"/>
</dbReference>
<comment type="catalytic activity">
    <reaction evidence="3">
        <text>barbiturate + H2O = 3-oxo-3-ureidopropanoate</text>
        <dbReference type="Rhea" id="RHEA:18653"/>
        <dbReference type="ChEBI" id="CHEBI:15377"/>
        <dbReference type="ChEBI" id="CHEBI:58775"/>
        <dbReference type="ChEBI" id="CHEBI:77938"/>
        <dbReference type="EC" id="3.5.2.1"/>
    </reaction>
</comment>
<gene>
    <name evidence="6" type="ORF">G9444_6185</name>
</gene>
<comment type="domain">
    <text evidence="3">The monomer structure is formed from three repeating units (RUs) that share the same structure as one another. The monomer and the active site possess nearly threefold rotational symmetry, to the extent that the active site possesses three potential Ser-Lys catalytic dyads, but one of the 3 active site surfaces varies in composition suggesting it is involved in confering substrate specificity.</text>
</comment>
<reference evidence="6 7" key="1">
    <citation type="submission" date="2020-03" db="EMBL/GenBank/DDBJ databases">
        <title>Screen low temperature-resistant strains for efficient degradation of petroleum hydrocarbons under the low temperature.</title>
        <authorList>
            <person name="Wang Y."/>
            <person name="Chen J."/>
        </authorList>
    </citation>
    <scope>NUCLEOTIDE SEQUENCE [LARGE SCALE GENOMIC DNA]</scope>
    <source>
        <strain evidence="6 7">KB1</strain>
    </source>
</reference>
<dbReference type="InterPro" id="IPR000120">
    <property type="entry name" value="Amidase"/>
</dbReference>
<evidence type="ECO:0000256" key="4">
    <source>
        <dbReference type="SAM" id="MobiDB-lite"/>
    </source>
</evidence>
<comment type="subunit">
    <text evidence="3">Homotetramer.</text>
</comment>
<evidence type="ECO:0000256" key="3">
    <source>
        <dbReference type="HAMAP-Rule" id="MF_01989"/>
    </source>
</evidence>
<feature type="region of interest" description="Disordered" evidence="4">
    <location>
        <begin position="379"/>
        <end position="401"/>
    </location>
</feature>
<dbReference type="GO" id="GO:0006212">
    <property type="term" value="P:uracil catabolic process"/>
    <property type="evidence" value="ECO:0007669"/>
    <property type="project" value="UniProtKB-UniRule"/>
</dbReference>
<protein>
    <recommendedName>
        <fullName evidence="3">Barbiturase</fullName>
        <ecNumber evidence="3">3.5.2.1</ecNumber>
    </recommendedName>
    <alternativeName>
        <fullName evidence="3">Barbituric acid hydrolase</fullName>
        <shortName evidence="3">BAH</shortName>
    </alternativeName>
</protein>
<evidence type="ECO:0000256" key="1">
    <source>
        <dbReference type="ARBA" id="ARBA00010947"/>
    </source>
</evidence>
<dbReference type="EC" id="3.5.2.1" evidence="3"/>
<dbReference type="SUPFAM" id="SSF75304">
    <property type="entry name" value="Amidase signature (AS) enzymes"/>
    <property type="match status" value="1"/>
</dbReference>
<dbReference type="InterPro" id="IPR043007">
    <property type="entry name" value="AtzD/Barbiturase_RUC"/>
</dbReference>
<dbReference type="AlphaFoldDB" id="A0A6G9D2P7"/>
<feature type="binding site" evidence="3">
    <location>
        <position position="194"/>
    </location>
    <ligand>
        <name>substrate</name>
    </ligand>
</feature>
<comment type="pathway">
    <text evidence="3">Pyrimidine metabolism; uracil degradation via oxidative pathway; malonate and urea from uracil: step 2/3.</text>
</comment>
<feature type="active site" description="Nucleophile" evidence="3">
    <location>
        <position position="230"/>
    </location>
</feature>
<feature type="binding site" evidence="3">
    <location>
        <position position="354"/>
    </location>
    <ligand>
        <name>Mg(2+)</name>
        <dbReference type="ChEBI" id="CHEBI:18420"/>
        <note>structural</note>
    </ligand>
</feature>
<keyword evidence="2 3" id="KW-0378">Hydrolase</keyword>
<dbReference type="Gene3D" id="3.30.1330.160">
    <property type="entry name" value="Cyanuric acid hydrolase/Barbituras, RU C"/>
    <property type="match status" value="1"/>
</dbReference>
<dbReference type="Proteomes" id="UP000502345">
    <property type="component" value="Chromosome"/>
</dbReference>
<feature type="binding site" evidence="3">
    <location>
        <position position="53"/>
    </location>
    <ligand>
        <name>substrate</name>
    </ligand>
</feature>
<feature type="active site" evidence="3">
    <location>
        <position position="162"/>
    </location>
</feature>
<feature type="binding site" evidence="3">
    <location>
        <position position="358"/>
    </location>
    <ligand>
        <name>Mg(2+)</name>
        <dbReference type="ChEBI" id="CHEBI:18420"/>
        <note>structural</note>
    </ligand>
</feature>
<feature type="binding site" evidence="3">
    <location>
        <position position="350"/>
    </location>
    <ligand>
        <name>Mg(2+)</name>
        <dbReference type="ChEBI" id="CHEBI:18420"/>
        <note>structural</note>
    </ligand>
</feature>
<dbReference type="UniPathway" id="UPA00582">
    <property type="reaction ID" value="UER00644"/>
</dbReference>
<comment type="function">
    <text evidence="3">Responsible for the hydrolysis of barbituric acid (2,4,6-trihydroxy-1,3-pyrimidine), an intermediate in the oxidative catabolism of pyrimidines. Catalyzes the hydrolytic opening of the pyrimidine ring of barbituric acid to yield ureidomalonic acid.</text>
</comment>
<name>A0A6G9D2P7_RHOER</name>
<dbReference type="InterPro" id="IPR036928">
    <property type="entry name" value="AS_sf"/>
</dbReference>
<sequence length="904" mass="97641">MPEAIEVRKVPLHSVSDASELAKLIDDGVLEADRVIAVIGKTEGNGGVNDYTRIIADRAFREVLSAKGNRSPEEVAEVPIVWSGGTDGVISPHATIFATVPADKVTKTDEPRLTVGVAMSEQLLPEDIGRTAMITKVAAAVKDAMANAGITDPADVHYVQTKTPLLTIHTIRDAKSRGKTVWTEQTHESMDLSNGGTALGIAVALGEIDMPTDEDVMHSRELFSSVASCSSGVELDRAQIVVVGNARGVGGRYRIGHSVMKDPLDQDGIWAAIRDAGLELPERPHSSDLDGQLVNVFLKCEASQDGTVRGRRNAMLDDSDVHWHRQIKSCVGGVTAAVTGDPAVFVSVSAAHQGPEGGGPSRCHRRSRSVVGKNLAGNLDSRAATGNSSSNQLPVSASPPRRTPLHCLKGFTMVHAADPVDESVSGAPENRELVMADAVTLSGLIRRREVSCVEVMDSFLDQIELHNPAVNAIVALRDREALTAEARERDSQLASGEYLGWMHGFPHAVKDLSAAKGLPFTSGSPMFADRIAEDDELFVKRIRSAGAIVIGKTNTPEFGLGSQTYNPVWGTTVSPYDNSRTAGGSSGGAAASLALRMLPVADGSDYMGSLRNPSAFNNVVGFRPSWGRIPETGFIAQGAVVGPMGRTVTDVAHLLSTMAGPDAYAPLGIREDPAVFTESLARDLKGSRIAWVGDWNGYLATEPGVLELCESSFEVFEQLGCRVEAALPDFKPEDIWQLFLRWRWWAQLGLIDQYNDPSLRELMKPELLWELEHAVTLSALDVTKAAEARNGWLSAITKMFETYDYILAPSAQVFPFDKNTHWPETVDGRSMDTYHRWMETVVPWTMAGVPVAGMPVGFDDRSLPMGIQIIGRHGADLDVLQLAYAFEQATQWVERVLPPALRVN</sequence>
<feature type="binding site" evidence="3">
    <location>
        <position position="353"/>
    </location>
    <ligand>
        <name>Mg(2+)</name>
        <dbReference type="ChEBI" id="CHEBI:18420"/>
        <note>structural</note>
    </ligand>
</feature>
<keyword evidence="3" id="KW-0479">Metal-binding</keyword>
<feature type="compositionally biased region" description="Polar residues" evidence="4">
    <location>
        <begin position="384"/>
        <end position="395"/>
    </location>
</feature>
<dbReference type="PANTHER" id="PTHR11895:SF76">
    <property type="entry name" value="INDOLEACETAMIDE HYDROLASE"/>
    <property type="match status" value="1"/>
</dbReference>
<evidence type="ECO:0000259" key="5">
    <source>
        <dbReference type="Pfam" id="PF01425"/>
    </source>
</evidence>
<comment type="activity regulation">
    <text evidence="3">Inhibited by cyanuric acid.</text>
</comment>
<comment type="similarity">
    <text evidence="1 3">Belongs to the cyclic amide hydrolase (CyAH) family.</text>
</comment>
<dbReference type="InterPro" id="IPR043006">
    <property type="entry name" value="AtzD/Barbiturase_RUB"/>
</dbReference>
<dbReference type="NCBIfam" id="TIGR02714">
    <property type="entry name" value="amido_AtzD_TrzD"/>
    <property type="match status" value="1"/>
</dbReference>
<feature type="region of interest" description="RU C" evidence="3">
    <location>
        <begin position="253"/>
        <end position="904"/>
    </location>
</feature>
<dbReference type="Pfam" id="PF09663">
    <property type="entry name" value="Amido_AtzD_TrzD"/>
    <property type="match status" value="1"/>
</dbReference>